<accession>A0A934W4T7</accession>
<dbReference type="AlphaFoldDB" id="A0A934W4T7"/>
<gene>
    <name evidence="3" type="ORF">JJB74_30150</name>
</gene>
<organism evidence="3 4">
    <name type="scientific">Noviherbaspirillum pedocola</name>
    <dbReference type="NCBI Taxonomy" id="2801341"/>
    <lineage>
        <taxon>Bacteria</taxon>
        <taxon>Pseudomonadati</taxon>
        <taxon>Pseudomonadota</taxon>
        <taxon>Betaproteobacteria</taxon>
        <taxon>Burkholderiales</taxon>
        <taxon>Oxalobacteraceae</taxon>
        <taxon>Noviherbaspirillum</taxon>
    </lineage>
</organism>
<evidence type="ECO:0000259" key="2">
    <source>
        <dbReference type="Pfam" id="PF25164"/>
    </source>
</evidence>
<dbReference type="Pfam" id="PF25164">
    <property type="entry name" value="CoiA_N"/>
    <property type="match status" value="1"/>
</dbReference>
<dbReference type="EMBL" id="JAEPBG010000030">
    <property type="protein sequence ID" value="MBK4738896.1"/>
    <property type="molecule type" value="Genomic_DNA"/>
</dbReference>
<keyword evidence="1" id="KW-0175">Coiled coil</keyword>
<protein>
    <recommendedName>
        <fullName evidence="2">Competence protein CoiA-like N-terminal domain-containing protein</fullName>
    </recommendedName>
</protein>
<feature type="domain" description="Competence protein CoiA-like N-terminal" evidence="2">
    <location>
        <begin position="36"/>
        <end position="67"/>
    </location>
</feature>
<evidence type="ECO:0000313" key="4">
    <source>
        <dbReference type="Proteomes" id="UP000622890"/>
    </source>
</evidence>
<evidence type="ECO:0000313" key="3">
    <source>
        <dbReference type="EMBL" id="MBK4738896.1"/>
    </source>
</evidence>
<keyword evidence="4" id="KW-1185">Reference proteome</keyword>
<name>A0A934W4T7_9BURK</name>
<dbReference type="RefSeq" id="WP_200598268.1">
    <property type="nucleotide sequence ID" value="NZ_JAEPBG010000030.1"/>
</dbReference>
<proteinExistence type="predicted"/>
<reference evidence="3" key="1">
    <citation type="submission" date="2021-01" db="EMBL/GenBank/DDBJ databases">
        <title>Genome sequence of strain Noviherbaspirillum sp. DKR-6.</title>
        <authorList>
            <person name="Chaudhary D.K."/>
        </authorList>
    </citation>
    <scope>NUCLEOTIDE SEQUENCE</scope>
    <source>
        <strain evidence="3">DKR-6</strain>
    </source>
</reference>
<dbReference type="InterPro" id="IPR057253">
    <property type="entry name" value="CoiA-like_N"/>
</dbReference>
<sequence length="493" mass="55926">MSQKKQPEHGIRFALHLPTQRMVSPAEVKKGLTCDCVCVACGSRLVARKGEIRIAHFAHHQDSNCPHAVEAAIHWMAKQIIAERGSIFVPHRVRTKLVHGKRNVWEEAISVEVQQEGVVEVEDCRVEKNVVGNSPADRFRRPDLIAKLNGIPLAIEIWNTHAVDFEKEKWLEQHGFSVLEINVSDLADLSTDAYRAALEQRLFSQSGKAKWLVHMGDKEAGERLNVREQELRIEKQPEEERLLALLEAREASRKRQEEEWAKEVKEREEAQKREAELREQERDIEEFNFPISNCVVRIGRNDSRVTLKAHGYPTKNVCLRISALAKKHGGRYLRNICRWDFYGCKETKTSFDTLHMHVLGLTKPDFYVILKLAASQIIKAPIPIRPAASVMLPVAPALPQYFDDPALQELFDERAGMLEFESGVTREEAERQSLEYVRSIAQSRTGTSRGEVLHAVQQQIAPPSVAKCCDIAVAETNDDAVIQEPVVCDFAFA</sequence>
<evidence type="ECO:0000256" key="1">
    <source>
        <dbReference type="SAM" id="Coils"/>
    </source>
</evidence>
<comment type="caution">
    <text evidence="3">The sequence shown here is derived from an EMBL/GenBank/DDBJ whole genome shotgun (WGS) entry which is preliminary data.</text>
</comment>
<dbReference type="Proteomes" id="UP000622890">
    <property type="component" value="Unassembled WGS sequence"/>
</dbReference>
<feature type="coiled-coil region" evidence="1">
    <location>
        <begin position="248"/>
        <end position="287"/>
    </location>
</feature>